<sequence>VAKEIVSIYPFLSPPNLTPAQSNRVCNALALLQFPVLFLGLSFPCQKSTSNMLDFTYIHIQTIFFQTLMVDIERDSGGAGPVLFHGIANATRNSLGRKNRSEVDESGGGIAGGSILIGNGAEW</sequence>
<keyword evidence="2" id="KW-1185">Reference proteome</keyword>
<comment type="caution">
    <text evidence="1">The sequence shown here is derived from an EMBL/GenBank/DDBJ whole genome shotgun (WGS) entry which is preliminary data.</text>
</comment>
<name>A0AAD5CMN9_AMBAR</name>
<dbReference type="PANTHER" id="PTHR12262">
    <property type="entry name" value="CCR4-NOT TRANSCRIPTION COMPLEX SUBUNIT 9"/>
    <property type="match status" value="1"/>
</dbReference>
<gene>
    <name evidence="1" type="ORF">M8C21_027208</name>
</gene>
<evidence type="ECO:0000313" key="1">
    <source>
        <dbReference type="EMBL" id="KAI7744873.1"/>
    </source>
</evidence>
<dbReference type="InterPro" id="IPR011989">
    <property type="entry name" value="ARM-like"/>
</dbReference>
<reference evidence="1" key="1">
    <citation type="submission" date="2022-06" db="EMBL/GenBank/DDBJ databases">
        <title>Uncovering the hologenomic basis of an extraordinary plant invasion.</title>
        <authorList>
            <person name="Bieker V.C."/>
            <person name="Martin M.D."/>
            <person name="Gilbert T."/>
            <person name="Hodgins K."/>
            <person name="Battlay P."/>
            <person name="Petersen B."/>
            <person name="Wilson J."/>
        </authorList>
    </citation>
    <scope>NUCLEOTIDE SEQUENCE</scope>
    <source>
        <strain evidence="1">AA19_3_7</strain>
        <tissue evidence="1">Leaf</tissue>
    </source>
</reference>
<dbReference type="Proteomes" id="UP001206925">
    <property type="component" value="Unassembled WGS sequence"/>
</dbReference>
<dbReference type="EMBL" id="JAMZMK010007423">
    <property type="protein sequence ID" value="KAI7744873.1"/>
    <property type="molecule type" value="Genomic_DNA"/>
</dbReference>
<dbReference type="GO" id="GO:0006402">
    <property type="term" value="P:mRNA catabolic process"/>
    <property type="evidence" value="ECO:0007669"/>
    <property type="project" value="InterPro"/>
</dbReference>
<organism evidence="1 2">
    <name type="scientific">Ambrosia artemisiifolia</name>
    <name type="common">Common ragweed</name>
    <dbReference type="NCBI Taxonomy" id="4212"/>
    <lineage>
        <taxon>Eukaryota</taxon>
        <taxon>Viridiplantae</taxon>
        <taxon>Streptophyta</taxon>
        <taxon>Embryophyta</taxon>
        <taxon>Tracheophyta</taxon>
        <taxon>Spermatophyta</taxon>
        <taxon>Magnoliopsida</taxon>
        <taxon>eudicotyledons</taxon>
        <taxon>Gunneridae</taxon>
        <taxon>Pentapetalae</taxon>
        <taxon>asterids</taxon>
        <taxon>campanulids</taxon>
        <taxon>Asterales</taxon>
        <taxon>Asteraceae</taxon>
        <taxon>Asteroideae</taxon>
        <taxon>Heliantheae alliance</taxon>
        <taxon>Heliantheae</taxon>
        <taxon>Ambrosia</taxon>
    </lineage>
</organism>
<accession>A0AAD5CMN9</accession>
<dbReference type="AlphaFoldDB" id="A0AAD5CMN9"/>
<protein>
    <submittedName>
        <fullName evidence="1">Uncharacterized protein</fullName>
    </submittedName>
</protein>
<feature type="non-terminal residue" evidence="1">
    <location>
        <position position="1"/>
    </location>
</feature>
<dbReference type="Gene3D" id="1.25.10.10">
    <property type="entry name" value="Leucine-rich Repeat Variant"/>
    <property type="match status" value="1"/>
</dbReference>
<dbReference type="InterPro" id="IPR007216">
    <property type="entry name" value="CNOT9"/>
</dbReference>
<dbReference type="GO" id="GO:0030014">
    <property type="term" value="C:CCR4-NOT complex"/>
    <property type="evidence" value="ECO:0007669"/>
    <property type="project" value="InterPro"/>
</dbReference>
<evidence type="ECO:0000313" key="2">
    <source>
        <dbReference type="Proteomes" id="UP001206925"/>
    </source>
</evidence>
<proteinExistence type="predicted"/>